<proteinExistence type="predicted"/>
<dbReference type="InParanoid" id="A0A067M7C1"/>
<evidence type="ECO:0000313" key="1">
    <source>
        <dbReference type="EMBL" id="KDQ11678.1"/>
    </source>
</evidence>
<dbReference type="AlphaFoldDB" id="A0A067M7C1"/>
<reference evidence="2" key="1">
    <citation type="journal article" date="2014" name="Proc. Natl. Acad. Sci. U.S.A.">
        <title>Extensive sampling of basidiomycete genomes demonstrates inadequacy of the white-rot/brown-rot paradigm for wood decay fungi.</title>
        <authorList>
            <person name="Riley R."/>
            <person name="Salamov A.A."/>
            <person name="Brown D.W."/>
            <person name="Nagy L.G."/>
            <person name="Floudas D."/>
            <person name="Held B.W."/>
            <person name="Levasseur A."/>
            <person name="Lombard V."/>
            <person name="Morin E."/>
            <person name="Otillar R."/>
            <person name="Lindquist E.A."/>
            <person name="Sun H."/>
            <person name="LaButti K.M."/>
            <person name="Schmutz J."/>
            <person name="Jabbour D."/>
            <person name="Luo H."/>
            <person name="Baker S.E."/>
            <person name="Pisabarro A.G."/>
            <person name="Walton J.D."/>
            <person name="Blanchette R.A."/>
            <person name="Henrissat B."/>
            <person name="Martin F."/>
            <person name="Cullen D."/>
            <person name="Hibbett D.S."/>
            <person name="Grigoriev I.V."/>
        </authorList>
    </citation>
    <scope>NUCLEOTIDE SEQUENCE [LARGE SCALE GENOMIC DNA]</scope>
    <source>
        <strain evidence="2">FD-172 SS1</strain>
    </source>
</reference>
<gene>
    <name evidence="1" type="ORF">BOTBODRAFT_35112</name>
</gene>
<organism evidence="1 2">
    <name type="scientific">Botryobasidium botryosum (strain FD-172 SS1)</name>
    <dbReference type="NCBI Taxonomy" id="930990"/>
    <lineage>
        <taxon>Eukaryota</taxon>
        <taxon>Fungi</taxon>
        <taxon>Dikarya</taxon>
        <taxon>Basidiomycota</taxon>
        <taxon>Agaricomycotina</taxon>
        <taxon>Agaricomycetes</taxon>
        <taxon>Cantharellales</taxon>
        <taxon>Botryobasidiaceae</taxon>
        <taxon>Botryobasidium</taxon>
    </lineage>
</organism>
<dbReference type="Proteomes" id="UP000027195">
    <property type="component" value="Unassembled WGS sequence"/>
</dbReference>
<accession>A0A067M7C1</accession>
<dbReference type="EMBL" id="KL198056">
    <property type="protein sequence ID" value="KDQ11678.1"/>
    <property type="molecule type" value="Genomic_DNA"/>
</dbReference>
<protein>
    <submittedName>
        <fullName evidence="1">Uncharacterized protein</fullName>
    </submittedName>
</protein>
<dbReference type="HOGENOM" id="CLU_1180054_0_0_1"/>
<name>A0A067M7C1_BOTB1</name>
<evidence type="ECO:0000313" key="2">
    <source>
        <dbReference type="Proteomes" id="UP000027195"/>
    </source>
</evidence>
<sequence>MFSPAVSRLRFAGHLHLLCHPAGRIFGAAAPPHGARRTSFRTYTTNAIPDIYEDGAPPRPTPPRRKIQIQLSGPILEAEAKSLLSVYPGFRYMKIDSRRPEKPVISAWFQQESQLVAALDMMQKEPIVRNGIQARARSIEGRTTYAFNAPQEVMERLEPILCGMPGMTRFEIRRHYWFYDGEEPTESQPKISVHLKGEQNAVEALDVIKTYAAEGTWITKKVGASVFKMLSQNPE</sequence>
<keyword evidence="2" id="KW-1185">Reference proteome</keyword>